<proteinExistence type="predicted"/>
<dbReference type="Gene3D" id="1.25.40.10">
    <property type="entry name" value="Tetratricopeptide repeat domain"/>
    <property type="match status" value="1"/>
</dbReference>
<evidence type="ECO:0000256" key="2">
    <source>
        <dbReference type="PROSITE-ProRule" id="PRU00708"/>
    </source>
</evidence>
<dbReference type="InterPro" id="IPR057029">
    <property type="entry name" value="TPR_fung_2"/>
</dbReference>
<evidence type="ECO:0000256" key="3">
    <source>
        <dbReference type="SAM" id="MobiDB-lite"/>
    </source>
</evidence>
<dbReference type="Pfam" id="PF23279">
    <property type="entry name" value="TPR_25"/>
    <property type="match status" value="1"/>
</dbReference>
<accession>A0A167VFL1</accession>
<feature type="region of interest" description="Disordered" evidence="3">
    <location>
        <begin position="348"/>
        <end position="377"/>
    </location>
</feature>
<dbReference type="PROSITE" id="PS51375">
    <property type="entry name" value="PPR"/>
    <property type="match status" value="1"/>
</dbReference>
<dbReference type="GO" id="GO:0006396">
    <property type="term" value="P:RNA processing"/>
    <property type="evidence" value="ECO:0007669"/>
    <property type="project" value="TreeGrafter"/>
</dbReference>
<protein>
    <submittedName>
        <fullName evidence="6">Bar domain containing protein</fullName>
    </submittedName>
</protein>
<dbReference type="Proteomes" id="UP000076874">
    <property type="component" value="Unassembled WGS sequence"/>
</dbReference>
<dbReference type="GO" id="GO:0003729">
    <property type="term" value="F:mRNA binding"/>
    <property type="evidence" value="ECO:0007669"/>
    <property type="project" value="TreeGrafter"/>
</dbReference>
<evidence type="ECO:0000313" key="7">
    <source>
        <dbReference type="Proteomes" id="UP000076874"/>
    </source>
</evidence>
<dbReference type="InterPro" id="IPR002885">
    <property type="entry name" value="PPR_rpt"/>
</dbReference>
<dbReference type="GO" id="GO:0005739">
    <property type="term" value="C:mitochondrion"/>
    <property type="evidence" value="ECO:0007669"/>
    <property type="project" value="TreeGrafter"/>
</dbReference>
<reference evidence="6 7" key="1">
    <citation type="journal article" date="2016" name="Genome Biol. Evol.">
        <title>Divergent and convergent evolution of fungal pathogenicity.</title>
        <authorList>
            <person name="Shang Y."/>
            <person name="Xiao G."/>
            <person name="Zheng P."/>
            <person name="Cen K."/>
            <person name="Zhan S."/>
            <person name="Wang C."/>
        </authorList>
    </citation>
    <scope>NUCLEOTIDE SEQUENCE [LARGE SCALE GENOMIC DNA]</scope>
    <source>
        <strain evidence="6 7">RCEF 264</strain>
    </source>
</reference>
<feature type="domain" description="Tetratricopeptide repeats fungi 2" evidence="5">
    <location>
        <begin position="625"/>
        <end position="760"/>
    </location>
</feature>
<dbReference type="PANTHER" id="PTHR47934:SF6">
    <property type="entry name" value="MITOCHONDRIAL GROUP I INTRON SPLICING FACTOR CCM1-RELATED"/>
    <property type="match status" value="1"/>
</dbReference>
<dbReference type="NCBIfam" id="TIGR00756">
    <property type="entry name" value="PPR"/>
    <property type="match status" value="1"/>
</dbReference>
<dbReference type="InterPro" id="IPR011990">
    <property type="entry name" value="TPR-like_helical_dom_sf"/>
</dbReference>
<dbReference type="OrthoDB" id="747253at2759"/>
<dbReference type="Pfam" id="PF23276">
    <property type="entry name" value="TPR_24"/>
    <property type="match status" value="1"/>
</dbReference>
<dbReference type="InterPro" id="IPR051114">
    <property type="entry name" value="Mito_RNA_Proc_CCM1"/>
</dbReference>
<feature type="repeat" description="PPR" evidence="2">
    <location>
        <begin position="457"/>
        <end position="491"/>
    </location>
</feature>
<dbReference type="EMBL" id="AZHD01000006">
    <property type="protein sequence ID" value="OAA62560.1"/>
    <property type="molecule type" value="Genomic_DNA"/>
</dbReference>
<dbReference type="InterPro" id="IPR057027">
    <property type="entry name" value="TPR_mt"/>
</dbReference>
<feature type="region of interest" description="Disordered" evidence="3">
    <location>
        <begin position="758"/>
        <end position="787"/>
    </location>
</feature>
<evidence type="ECO:0000313" key="6">
    <source>
        <dbReference type="EMBL" id="OAA62560.1"/>
    </source>
</evidence>
<organism evidence="6 7">
    <name type="scientific">Niveomyces insectorum RCEF 264</name>
    <dbReference type="NCBI Taxonomy" id="1081102"/>
    <lineage>
        <taxon>Eukaryota</taxon>
        <taxon>Fungi</taxon>
        <taxon>Dikarya</taxon>
        <taxon>Ascomycota</taxon>
        <taxon>Pezizomycotina</taxon>
        <taxon>Sordariomycetes</taxon>
        <taxon>Hypocreomycetidae</taxon>
        <taxon>Hypocreales</taxon>
        <taxon>Cordycipitaceae</taxon>
        <taxon>Niveomyces</taxon>
    </lineage>
</organism>
<name>A0A167VFL1_9HYPO</name>
<evidence type="ECO:0000259" key="5">
    <source>
        <dbReference type="Pfam" id="PF23279"/>
    </source>
</evidence>
<feature type="domain" description="Pentatricopeptide repeat-containing protein-mitochondrial" evidence="4">
    <location>
        <begin position="423"/>
        <end position="558"/>
    </location>
</feature>
<dbReference type="PANTHER" id="PTHR47934">
    <property type="entry name" value="PENTATRICOPEPTIDE REPEAT-CONTAINING PROTEIN PET309, MITOCHONDRIAL"/>
    <property type="match status" value="1"/>
</dbReference>
<feature type="compositionally biased region" description="Gly residues" evidence="3">
    <location>
        <begin position="366"/>
        <end position="377"/>
    </location>
</feature>
<dbReference type="GO" id="GO:0007005">
    <property type="term" value="P:mitochondrion organization"/>
    <property type="evidence" value="ECO:0007669"/>
    <property type="project" value="TreeGrafter"/>
</dbReference>
<evidence type="ECO:0000259" key="4">
    <source>
        <dbReference type="Pfam" id="PF23276"/>
    </source>
</evidence>
<comment type="caution">
    <text evidence="6">The sequence shown here is derived from an EMBL/GenBank/DDBJ whole genome shotgun (WGS) entry which is preliminary data.</text>
</comment>
<dbReference type="STRING" id="1081102.A0A167VFL1"/>
<evidence type="ECO:0000256" key="1">
    <source>
        <dbReference type="ARBA" id="ARBA00022737"/>
    </source>
</evidence>
<dbReference type="AlphaFoldDB" id="A0A167VFL1"/>
<sequence>MPPVPGGRLVVDGLWRCLCPSVDAVALLRVVRRSKGFDIPASQSGRRCVTGPRSVHRPRHVCTASTSVAAILPPVPHGAANRSGRTTIRCIHSGAEERVGRLNVLQKGGGGGNGVVGAGTAKEQAWVANHTLLQSSSRSGSGSGSTAAEQMPWVQSLLRARPPYQNALDAAPTSAIYAALRRLHDAPEALDRIQTFARYLLDKRHEKPTAALCETLVRANCHTSGSADAVRDVLRLLQEAKVDATPSLYHAALAVLAVHPDYMLRNAVLKDMQARWIELTPEGQQSVAVGLLRDGQYERALDQLEALATAGPGFAPSWLLDIFIYVLAQNGFVDDALRIVNHRLLQPPPLPAPPPRHQQKLHDGSGDGGNASIGGGGVSGGGGGVSPNVWWFLLDTCCRRGHYAGLAYVWRRAVRPGRLAPSDAMALDVLTLAARRGNAALAAEVLQLLAARGTKLGLPHFEAVLDAYANAGAVDKALQALCIMQDAGVVPDPGSTRSLYVRLTQQRGGGGRQKNGRQEGKTPAAVISGAVHALFDLRNKYGGVPLAAFNVVLEAMLAFTPDGSEVQKEPQQHQQQQQQRNEQHDDNDTSAGVGVGAALDLYRHVRQLCPAGPNRATFRLLAARCTTPQHLHFLASEMRAFGFSPEGDLVDRLVCAHAQSGSLDVALRYVYDLLGVPEGATEADGPVSFDDPVMADEGSTTTSQPPLRTWISRSTTAALVRRCVDEEDPRLWEVIAAGRARGRPMDGVLREVLRDRPAQAGRTAYGEPRAVDLGDDDDAPSEASVAS</sequence>
<keyword evidence="7" id="KW-1185">Reference proteome</keyword>
<feature type="region of interest" description="Disordered" evidence="3">
    <location>
        <begin position="563"/>
        <end position="592"/>
    </location>
</feature>
<gene>
    <name evidence="6" type="ORF">SPI_04100</name>
</gene>
<keyword evidence="1" id="KW-0677">Repeat</keyword>